<dbReference type="AlphaFoldDB" id="A0AAV2BT96"/>
<evidence type="ECO:0000313" key="1">
    <source>
        <dbReference type="EMBL" id="CAL1299407.1"/>
    </source>
</evidence>
<evidence type="ECO:0000313" key="2">
    <source>
        <dbReference type="Proteomes" id="UP001497382"/>
    </source>
</evidence>
<name>A0AAV2BT96_9ARAC</name>
<dbReference type="Proteomes" id="UP001497382">
    <property type="component" value="Unassembled WGS sequence"/>
</dbReference>
<comment type="caution">
    <text evidence="1">The sequence shown here is derived from an EMBL/GenBank/DDBJ whole genome shotgun (WGS) entry which is preliminary data.</text>
</comment>
<organism evidence="1 2">
    <name type="scientific">Larinioides sclopetarius</name>
    <dbReference type="NCBI Taxonomy" id="280406"/>
    <lineage>
        <taxon>Eukaryota</taxon>
        <taxon>Metazoa</taxon>
        <taxon>Ecdysozoa</taxon>
        <taxon>Arthropoda</taxon>
        <taxon>Chelicerata</taxon>
        <taxon>Arachnida</taxon>
        <taxon>Araneae</taxon>
        <taxon>Araneomorphae</taxon>
        <taxon>Entelegynae</taxon>
        <taxon>Araneoidea</taxon>
        <taxon>Araneidae</taxon>
        <taxon>Larinioides</taxon>
    </lineage>
</organism>
<gene>
    <name evidence="1" type="ORF">LARSCL_LOCUS21341</name>
</gene>
<proteinExistence type="predicted"/>
<protein>
    <submittedName>
        <fullName evidence="1">Uncharacterized protein</fullName>
    </submittedName>
</protein>
<accession>A0AAV2BT96</accession>
<keyword evidence="2" id="KW-1185">Reference proteome</keyword>
<reference evidence="1 2" key="1">
    <citation type="submission" date="2024-04" db="EMBL/GenBank/DDBJ databases">
        <authorList>
            <person name="Rising A."/>
            <person name="Reimegard J."/>
            <person name="Sonavane S."/>
            <person name="Akerstrom W."/>
            <person name="Nylinder S."/>
            <person name="Hedman E."/>
            <person name="Kallberg Y."/>
        </authorList>
    </citation>
    <scope>NUCLEOTIDE SEQUENCE [LARGE SCALE GENOMIC DNA]</scope>
</reference>
<sequence>MKPGEGILLAILRFISHPQCSHFSIQELFHFGTAVIQRRLPGKRMNIFMQCNSEHGMERSRRA</sequence>
<dbReference type="EMBL" id="CAXIEN010000500">
    <property type="protein sequence ID" value="CAL1299407.1"/>
    <property type="molecule type" value="Genomic_DNA"/>
</dbReference>